<dbReference type="RefSeq" id="WP_034841364.1">
    <property type="nucleotide sequence ID" value="NZ_JOKH01000007.1"/>
</dbReference>
<dbReference type="GO" id="GO:0016020">
    <property type="term" value="C:membrane"/>
    <property type="evidence" value="ECO:0007669"/>
    <property type="project" value="InterPro"/>
</dbReference>
<dbReference type="EMBL" id="JOKH01000007">
    <property type="protein sequence ID" value="KEQ15065.1"/>
    <property type="molecule type" value="Genomic_DNA"/>
</dbReference>
<dbReference type="Gene3D" id="2.40.160.10">
    <property type="entry name" value="Porin"/>
    <property type="match status" value="1"/>
</dbReference>
<comment type="similarity">
    <text evidence="1">Belongs to the outer membrane porin (Opr) (TC 1.B.25) family.</text>
</comment>
<protein>
    <recommendedName>
        <fullName evidence="7">Porin</fullName>
    </recommendedName>
</protein>
<dbReference type="Pfam" id="PF03573">
    <property type="entry name" value="OprD"/>
    <property type="match status" value="1"/>
</dbReference>
<feature type="signal peptide" evidence="4">
    <location>
        <begin position="1"/>
        <end position="23"/>
    </location>
</feature>
<dbReference type="OrthoDB" id="5579297at2"/>
<evidence type="ECO:0000313" key="5">
    <source>
        <dbReference type="EMBL" id="KEQ15065.1"/>
    </source>
</evidence>
<gene>
    <name evidence="5" type="ORF">GZ78_24650</name>
</gene>
<evidence type="ECO:0000256" key="4">
    <source>
        <dbReference type="SAM" id="SignalP"/>
    </source>
</evidence>
<keyword evidence="2" id="KW-0813">Transport</keyword>
<evidence type="ECO:0000256" key="1">
    <source>
        <dbReference type="ARBA" id="ARBA00009075"/>
    </source>
</evidence>
<evidence type="ECO:0000256" key="3">
    <source>
        <dbReference type="ARBA" id="ARBA00022729"/>
    </source>
</evidence>
<keyword evidence="6" id="KW-1185">Reference proteome</keyword>
<dbReference type="GO" id="GO:0015772">
    <property type="term" value="P:oligosaccharide transport"/>
    <property type="evidence" value="ECO:0007669"/>
    <property type="project" value="TreeGrafter"/>
</dbReference>
<comment type="caution">
    <text evidence="5">The sequence shown here is derived from an EMBL/GenBank/DDBJ whole genome shotgun (WGS) entry which is preliminary data.</text>
</comment>
<organism evidence="5 6">
    <name type="scientific">Endozoicomonas numazuensis</name>
    <dbReference type="NCBI Taxonomy" id="1137799"/>
    <lineage>
        <taxon>Bacteria</taxon>
        <taxon>Pseudomonadati</taxon>
        <taxon>Pseudomonadota</taxon>
        <taxon>Gammaproteobacteria</taxon>
        <taxon>Oceanospirillales</taxon>
        <taxon>Endozoicomonadaceae</taxon>
        <taxon>Endozoicomonas</taxon>
    </lineage>
</organism>
<dbReference type="InterPro" id="IPR023614">
    <property type="entry name" value="Porin_dom_sf"/>
</dbReference>
<evidence type="ECO:0000313" key="6">
    <source>
        <dbReference type="Proteomes" id="UP000028073"/>
    </source>
</evidence>
<dbReference type="GO" id="GO:0015288">
    <property type="term" value="F:porin activity"/>
    <property type="evidence" value="ECO:0007669"/>
    <property type="project" value="TreeGrafter"/>
</dbReference>
<dbReference type="InterPro" id="IPR005318">
    <property type="entry name" value="OM_porin_bac"/>
</dbReference>
<dbReference type="AlphaFoldDB" id="A0A081N9E2"/>
<name>A0A081N9E2_9GAMM</name>
<feature type="chain" id="PRO_5001760627" description="Porin" evidence="4">
    <location>
        <begin position="24"/>
        <end position="435"/>
    </location>
</feature>
<dbReference type="Proteomes" id="UP000028073">
    <property type="component" value="Unassembled WGS sequence"/>
</dbReference>
<evidence type="ECO:0008006" key="7">
    <source>
        <dbReference type="Google" id="ProtNLM"/>
    </source>
</evidence>
<dbReference type="STRING" id="1137799.GZ78_24650"/>
<accession>A0A081N9E2</accession>
<sequence>MFKKTMLASAVMAAAFVSTGAHAEETGNPFFDDATISGGIYNFTRIRDRKDGPDGDYEENIHHSTAMASLEFNSGLINGWFGVDMGVFGTYDLWNSGTSQFSEFSLIDDKGEIQNGFSVYKANAKFDFGAFKARTGYLQPTGPGVLGVNWSFAPGTYTGSELTYSEGGLNLAYFWANEYKSPWTYDMEGMLREDGTRMSYVHSFGASYDFDNGVSVLGAFGQGEDYVDMYKLKLGYNSEGLGLSYQFYGIDDKADDGSANDLYEGMGYQHAITSSLAKGNWTYRAEATYTRAKGQKGAFVFRPTYASGESNGAYDIWWDQRSDFNHDGEKAVFAGAWYDFTEMGYAGWTAGFSVGYGWGAESQDTSITTEELEEIGYSVDVGYTFQTGNLKGATVALHATYFDLKTDVGSYTTAFPNAFQDEKDIKLMFMMPFTL</sequence>
<proteinExistence type="inferred from homology"/>
<dbReference type="PANTHER" id="PTHR34596">
    <property type="entry name" value="CHITOPORIN"/>
    <property type="match status" value="1"/>
</dbReference>
<dbReference type="eggNOG" id="ENOG502Z7J2">
    <property type="taxonomic scope" value="Bacteria"/>
</dbReference>
<keyword evidence="3 4" id="KW-0732">Signal</keyword>
<evidence type="ECO:0000256" key="2">
    <source>
        <dbReference type="ARBA" id="ARBA00022448"/>
    </source>
</evidence>
<dbReference type="PANTHER" id="PTHR34596:SF2">
    <property type="entry name" value="CHITOPORIN"/>
    <property type="match status" value="1"/>
</dbReference>
<reference evidence="5 6" key="1">
    <citation type="submission" date="2014-06" db="EMBL/GenBank/DDBJ databases">
        <title>Whole Genome Sequences of Three Symbiotic Endozoicomonas Bacteria.</title>
        <authorList>
            <person name="Neave M.J."/>
            <person name="Apprill A."/>
            <person name="Voolstra C.R."/>
        </authorList>
    </citation>
    <scope>NUCLEOTIDE SEQUENCE [LARGE SCALE GENOMIC DNA]</scope>
    <source>
        <strain evidence="5 6">DSM 25634</strain>
    </source>
</reference>